<dbReference type="InterPro" id="IPR051309">
    <property type="entry name" value="ABCF_ATPase"/>
</dbReference>
<evidence type="ECO:0000313" key="5">
    <source>
        <dbReference type="EMBL" id="EFR31379.1"/>
    </source>
</evidence>
<dbReference type="InterPro" id="IPR027417">
    <property type="entry name" value="P-loop_NTPase"/>
</dbReference>
<sequence length="511" mass="58347">MSEIEIYNLKKEIAGHILFEIKEILVEKGARIGLVGPNGQGKSSLLKILIGQDNDYQGKCQINSKFAYLPQLKPVSTMSGGQQTLSELQKSFESNAPILILDEPSTNLDQYWRQWLIDQLKVYSGTLIMASHDRTLLNQTVYQIWELDQGKLTTYHGNYTDYKKEKDQAIAKQAQDYEAYQEKRKQLTREIHNRQEKAKHFKKRKASVSVSDYKVNNFAGGYDGQEKAMAKRAKSLQKRLDKLEEVAAPSQETQYLFKSVGALDPKSKTLLNLEPGEVMIQKRKLFDFNTFKLKMGQKIALTGQNQAGKTTFLRGIVKQIYQGYYSPDLKIGYFAQNLRNLNKVQSVLANVSEHSLQDIYLIKQVLASLGFVDHKLNQESGSLSGGEQVRLSLARILLGDYNLLLLDEPTNFLDIRTLEAVEDFIKTYPGALLMVSHDDAFLQSTCQLELKIKDGHLLWPQYQNKYKDTLSKKIALLEFCLQNLVMDSQANLDEIKALKNKIDELKHKEFE</sequence>
<accession>E4KNT4</accession>
<evidence type="ECO:0000256" key="3">
    <source>
        <dbReference type="SAM" id="Coils"/>
    </source>
</evidence>
<keyword evidence="1" id="KW-0547">Nucleotide-binding</keyword>
<dbReference type="RefSeq" id="WP_006418582.1">
    <property type="nucleotide sequence ID" value="NZ_AENN01000015.1"/>
</dbReference>
<dbReference type="InterPro" id="IPR003439">
    <property type="entry name" value="ABC_transporter-like_ATP-bd"/>
</dbReference>
<name>E4KNT4_9LACT</name>
<dbReference type="PANTHER" id="PTHR42855">
    <property type="entry name" value="ABC TRANSPORTER ATP-BINDING SUBUNIT"/>
    <property type="match status" value="1"/>
</dbReference>
<evidence type="ECO:0000256" key="1">
    <source>
        <dbReference type="ARBA" id="ARBA00022741"/>
    </source>
</evidence>
<dbReference type="CDD" id="cd03221">
    <property type="entry name" value="ABCF_EF-3"/>
    <property type="match status" value="1"/>
</dbReference>
<keyword evidence="6" id="KW-1185">Reference proteome</keyword>
<dbReference type="Gene3D" id="3.40.50.300">
    <property type="entry name" value="P-loop containing nucleotide triphosphate hydrolases"/>
    <property type="match status" value="3"/>
</dbReference>
<evidence type="ECO:0000256" key="2">
    <source>
        <dbReference type="ARBA" id="ARBA00022840"/>
    </source>
</evidence>
<proteinExistence type="predicted"/>
<dbReference type="Pfam" id="PF00005">
    <property type="entry name" value="ABC_tran"/>
    <property type="match status" value="2"/>
</dbReference>
<dbReference type="eggNOG" id="COG0488">
    <property type="taxonomic scope" value="Bacteria"/>
</dbReference>
<keyword evidence="3" id="KW-0175">Coiled coil</keyword>
<dbReference type="Proteomes" id="UP000005990">
    <property type="component" value="Unassembled WGS sequence"/>
</dbReference>
<dbReference type="PROSITE" id="PS00211">
    <property type="entry name" value="ABC_TRANSPORTER_1"/>
    <property type="match status" value="1"/>
</dbReference>
<gene>
    <name evidence="5" type="ORF">HMPREF9257_1215</name>
</gene>
<dbReference type="PANTHER" id="PTHR42855:SF2">
    <property type="entry name" value="DRUG RESISTANCE ABC TRANSPORTER,ATP-BINDING PROTEIN"/>
    <property type="match status" value="1"/>
</dbReference>
<evidence type="ECO:0000313" key="6">
    <source>
        <dbReference type="Proteomes" id="UP000005990"/>
    </source>
</evidence>
<feature type="domain" description="ABC transporter" evidence="4">
    <location>
        <begin position="271"/>
        <end position="479"/>
    </location>
</feature>
<dbReference type="Pfam" id="PF12848">
    <property type="entry name" value="ABC_tran_Xtn"/>
    <property type="match status" value="1"/>
</dbReference>
<dbReference type="NCBIfam" id="NF000355">
    <property type="entry name" value="ribo_prot_ABC_F"/>
    <property type="match status" value="1"/>
</dbReference>
<dbReference type="PROSITE" id="PS50893">
    <property type="entry name" value="ABC_TRANSPORTER_2"/>
    <property type="match status" value="2"/>
</dbReference>
<dbReference type="SMART" id="SM00382">
    <property type="entry name" value="AAA"/>
    <property type="match status" value="2"/>
</dbReference>
<comment type="caution">
    <text evidence="5">The sequence shown here is derived from an EMBL/GenBank/DDBJ whole genome shotgun (WGS) entry which is preliminary data.</text>
</comment>
<dbReference type="SUPFAM" id="SSF52540">
    <property type="entry name" value="P-loop containing nucleoside triphosphate hydrolases"/>
    <property type="match status" value="2"/>
</dbReference>
<reference evidence="5 6" key="1">
    <citation type="submission" date="2010-10" db="EMBL/GenBank/DDBJ databases">
        <authorList>
            <person name="Durkin A.S."/>
            <person name="Madupu R."/>
            <person name="Torralba M."/>
            <person name="Gillis M."/>
            <person name="Methe B."/>
            <person name="Sutton G."/>
            <person name="Nelson K.E."/>
        </authorList>
    </citation>
    <scope>NUCLEOTIDE SEQUENCE [LARGE SCALE GENOMIC DNA]</scope>
    <source>
        <strain evidence="5 6">ACS-139-V-Col8</strain>
    </source>
</reference>
<feature type="domain" description="ABC transporter" evidence="4">
    <location>
        <begin position="4"/>
        <end position="174"/>
    </location>
</feature>
<feature type="coiled-coil region" evidence="3">
    <location>
        <begin position="163"/>
        <end position="246"/>
    </location>
</feature>
<dbReference type="EMBL" id="AENN01000015">
    <property type="protein sequence ID" value="EFR31379.1"/>
    <property type="molecule type" value="Genomic_DNA"/>
</dbReference>
<dbReference type="InterPro" id="IPR032781">
    <property type="entry name" value="ABC_tran_Xtn"/>
</dbReference>
<dbReference type="InterPro" id="IPR003593">
    <property type="entry name" value="AAA+_ATPase"/>
</dbReference>
<dbReference type="OrthoDB" id="9760950at2"/>
<organism evidence="5 6">
    <name type="scientific">Eremococcus coleocola ACS-139-V-Col8</name>
    <dbReference type="NCBI Taxonomy" id="908337"/>
    <lineage>
        <taxon>Bacteria</taxon>
        <taxon>Bacillati</taxon>
        <taxon>Bacillota</taxon>
        <taxon>Bacilli</taxon>
        <taxon>Lactobacillales</taxon>
        <taxon>Aerococcaceae</taxon>
        <taxon>Eremococcus</taxon>
    </lineage>
</organism>
<dbReference type="GO" id="GO:0016887">
    <property type="term" value="F:ATP hydrolysis activity"/>
    <property type="evidence" value="ECO:0007669"/>
    <property type="project" value="InterPro"/>
</dbReference>
<protein>
    <submittedName>
        <fullName evidence="5">ABC transporter, ATP-binding protein</fullName>
    </submittedName>
</protein>
<keyword evidence="2 5" id="KW-0067">ATP-binding</keyword>
<evidence type="ECO:0000259" key="4">
    <source>
        <dbReference type="PROSITE" id="PS50893"/>
    </source>
</evidence>
<dbReference type="AlphaFoldDB" id="E4KNT4"/>
<dbReference type="STRING" id="908337.HMPREF9257_1215"/>
<dbReference type="GO" id="GO:0005524">
    <property type="term" value="F:ATP binding"/>
    <property type="evidence" value="ECO:0007669"/>
    <property type="project" value="UniProtKB-KW"/>
</dbReference>
<dbReference type="InterPro" id="IPR017871">
    <property type="entry name" value="ABC_transporter-like_CS"/>
</dbReference>